<protein>
    <submittedName>
        <fullName evidence="2">Uncharacterized protein</fullName>
    </submittedName>
</protein>
<accession>E4WW47</accession>
<dbReference type="AlphaFoldDB" id="E4WW47"/>
<keyword evidence="3" id="KW-1185">Reference proteome</keyword>
<keyword evidence="1" id="KW-1133">Transmembrane helix</keyword>
<keyword evidence="1" id="KW-0812">Transmembrane</keyword>
<reference evidence="2" key="1">
    <citation type="journal article" date="2010" name="Science">
        <title>Plasticity of animal genome architecture unmasked by rapid evolution of a pelagic tunicate.</title>
        <authorList>
            <person name="Denoeud F."/>
            <person name="Henriet S."/>
            <person name="Mungpakdee S."/>
            <person name="Aury J.M."/>
            <person name="Da Silva C."/>
            <person name="Brinkmann H."/>
            <person name="Mikhaleva J."/>
            <person name="Olsen L.C."/>
            <person name="Jubin C."/>
            <person name="Canestro C."/>
            <person name="Bouquet J.M."/>
            <person name="Danks G."/>
            <person name="Poulain J."/>
            <person name="Campsteijn C."/>
            <person name="Adamski M."/>
            <person name="Cross I."/>
            <person name="Yadetie F."/>
            <person name="Muffato M."/>
            <person name="Louis A."/>
            <person name="Butcher S."/>
            <person name="Tsagkogeorga G."/>
            <person name="Konrad A."/>
            <person name="Singh S."/>
            <person name="Jensen M.F."/>
            <person name="Cong E.H."/>
            <person name="Eikeseth-Otteraa H."/>
            <person name="Noel B."/>
            <person name="Anthouard V."/>
            <person name="Porcel B.M."/>
            <person name="Kachouri-Lafond R."/>
            <person name="Nishino A."/>
            <person name="Ugolini M."/>
            <person name="Chourrout P."/>
            <person name="Nishida H."/>
            <person name="Aasland R."/>
            <person name="Huzurbazar S."/>
            <person name="Westhof E."/>
            <person name="Delsuc F."/>
            <person name="Lehrach H."/>
            <person name="Reinhardt R."/>
            <person name="Weissenbach J."/>
            <person name="Roy S.W."/>
            <person name="Artiguenave F."/>
            <person name="Postlethwait J.H."/>
            <person name="Manak J.R."/>
            <person name="Thompson E.M."/>
            <person name="Jaillon O."/>
            <person name="Du Pasquier L."/>
            <person name="Boudinot P."/>
            <person name="Liberles D.A."/>
            <person name="Volff J.N."/>
            <person name="Philippe H."/>
            <person name="Lenhard B."/>
            <person name="Roest Crollius H."/>
            <person name="Wincker P."/>
            <person name="Chourrout D."/>
        </authorList>
    </citation>
    <scope>NUCLEOTIDE SEQUENCE [LARGE SCALE GENOMIC DNA]</scope>
</reference>
<keyword evidence="1" id="KW-0472">Membrane</keyword>
<feature type="transmembrane region" description="Helical" evidence="1">
    <location>
        <begin position="34"/>
        <end position="53"/>
    </location>
</feature>
<feature type="transmembrane region" description="Helical" evidence="1">
    <location>
        <begin position="252"/>
        <end position="270"/>
    </location>
</feature>
<dbReference type="EMBL" id="FN653017">
    <property type="protein sequence ID" value="CBY21350.1"/>
    <property type="molecule type" value="Genomic_DNA"/>
</dbReference>
<gene>
    <name evidence="2" type="ORF">GSOID_T00009112001</name>
</gene>
<evidence type="ECO:0000256" key="1">
    <source>
        <dbReference type="SAM" id="Phobius"/>
    </source>
</evidence>
<sequence>MTHYNVNETSGELLYVDNGRGMVPDSSDMSHFKLFPYILFSFSLVGLWIKICWEISAAKRGSQAEYLIDGIDEALGELISTLRKISKFLNDCAEKEEKEKMKIEKIARKNSMAVNGGIISGPITPVSSPRLSPKFNGRCVKDSRNLDSIRRRRIDRLESMGKPVGSEDGTIENETIVGMNQPSGRIGSRIAKEAYAENQTREYAWNLKKEAETIWSKNKTQEKFVELKEVMDLQSHSKDLVRIVFINRVQGLILTALCAFITFKWFVIGLKERDGFNCLLPKSYFYHHDGFRWKTTNCYFKSVTVWHLMTLVQFTVFCAGQC</sequence>
<evidence type="ECO:0000313" key="2">
    <source>
        <dbReference type="EMBL" id="CBY21350.1"/>
    </source>
</evidence>
<proteinExistence type="predicted"/>
<dbReference type="Proteomes" id="UP000001307">
    <property type="component" value="Unassembled WGS sequence"/>
</dbReference>
<organism evidence="2">
    <name type="scientific">Oikopleura dioica</name>
    <name type="common">Tunicate</name>
    <dbReference type="NCBI Taxonomy" id="34765"/>
    <lineage>
        <taxon>Eukaryota</taxon>
        <taxon>Metazoa</taxon>
        <taxon>Chordata</taxon>
        <taxon>Tunicata</taxon>
        <taxon>Appendicularia</taxon>
        <taxon>Copelata</taxon>
        <taxon>Oikopleuridae</taxon>
        <taxon>Oikopleura</taxon>
    </lineage>
</organism>
<evidence type="ECO:0000313" key="3">
    <source>
        <dbReference type="Proteomes" id="UP000001307"/>
    </source>
</evidence>
<name>E4WW47_OIKDI</name>
<dbReference type="InParanoid" id="E4WW47"/>